<keyword evidence="3 5" id="KW-0067">ATP-binding</keyword>
<dbReference type="InterPro" id="IPR017871">
    <property type="entry name" value="ABC_transporter-like_CS"/>
</dbReference>
<keyword evidence="6" id="KW-1185">Reference proteome</keyword>
<gene>
    <name evidence="5" type="ORF">KC222_15180</name>
</gene>
<organism evidence="5 6">
    <name type="scientific">Cedecea davisae</name>
    <dbReference type="NCBI Taxonomy" id="158484"/>
    <lineage>
        <taxon>Bacteria</taxon>
        <taxon>Pseudomonadati</taxon>
        <taxon>Pseudomonadota</taxon>
        <taxon>Gammaproteobacteria</taxon>
        <taxon>Enterobacterales</taxon>
        <taxon>Enterobacteriaceae</taxon>
        <taxon>Cedecea</taxon>
    </lineage>
</organism>
<evidence type="ECO:0000259" key="4">
    <source>
        <dbReference type="PROSITE" id="PS50893"/>
    </source>
</evidence>
<accession>A0ABS6DJF9</accession>
<proteinExistence type="predicted"/>
<dbReference type="SMART" id="SM00382">
    <property type="entry name" value="AAA"/>
    <property type="match status" value="1"/>
</dbReference>
<dbReference type="InterPro" id="IPR003593">
    <property type="entry name" value="AAA+_ATPase"/>
</dbReference>
<keyword evidence="2" id="KW-0547">Nucleotide-binding</keyword>
<dbReference type="PROSITE" id="PS50893">
    <property type="entry name" value="ABC_TRANSPORTER_2"/>
    <property type="match status" value="1"/>
</dbReference>
<evidence type="ECO:0000313" key="6">
    <source>
        <dbReference type="Proteomes" id="UP000686327"/>
    </source>
</evidence>
<evidence type="ECO:0000256" key="2">
    <source>
        <dbReference type="ARBA" id="ARBA00022741"/>
    </source>
</evidence>
<dbReference type="Proteomes" id="UP000686327">
    <property type="component" value="Unassembled WGS sequence"/>
</dbReference>
<dbReference type="PANTHER" id="PTHR42781">
    <property type="entry name" value="SPERMIDINE/PUTRESCINE IMPORT ATP-BINDING PROTEIN POTA"/>
    <property type="match status" value="1"/>
</dbReference>
<dbReference type="InterPro" id="IPR003439">
    <property type="entry name" value="ABC_transporter-like_ATP-bd"/>
</dbReference>
<name>A0ABS6DJF9_9ENTR</name>
<reference evidence="6" key="2">
    <citation type="submission" date="2023-07" db="EMBL/GenBank/DDBJ databases">
        <title>Cedecea davisae an AmpC producer and its therapeutic implications.</title>
        <authorList>
            <person name="Notter J."/>
        </authorList>
    </citation>
    <scope>NUCLEOTIDE SEQUENCE [LARGE SCALE GENOMIC DNA]</scope>
    <source>
        <strain evidence="6">1</strain>
    </source>
</reference>
<dbReference type="GO" id="GO:0005524">
    <property type="term" value="F:ATP binding"/>
    <property type="evidence" value="ECO:0007669"/>
    <property type="project" value="UniProtKB-KW"/>
</dbReference>
<dbReference type="InterPro" id="IPR050093">
    <property type="entry name" value="ABC_SmlMolc_Importer"/>
</dbReference>
<keyword evidence="1" id="KW-0813">Transport</keyword>
<evidence type="ECO:0000313" key="5">
    <source>
        <dbReference type="EMBL" id="MBU4683351.1"/>
    </source>
</evidence>
<feature type="domain" description="ABC transporter" evidence="4">
    <location>
        <begin position="2"/>
        <end position="204"/>
    </location>
</feature>
<evidence type="ECO:0000256" key="3">
    <source>
        <dbReference type="ARBA" id="ARBA00022840"/>
    </source>
</evidence>
<dbReference type="PANTHER" id="PTHR42781:SF4">
    <property type="entry name" value="SPERMIDINE_PUTRESCINE IMPORT ATP-BINDING PROTEIN POTA"/>
    <property type="match status" value="1"/>
</dbReference>
<protein>
    <submittedName>
        <fullName evidence="5">ATP-binding cassette domain-containing protein</fullName>
    </submittedName>
</protein>
<dbReference type="RefSeq" id="WP_216376388.1">
    <property type="nucleotide sequence ID" value="NZ_JAGRYT010000003.1"/>
</dbReference>
<dbReference type="PROSITE" id="PS00211">
    <property type="entry name" value="ABC_TRANSPORTER_1"/>
    <property type="match status" value="1"/>
</dbReference>
<sequence>MLSVQDCSIFKDGIPLLGSISFTVAAGEVLTLMGPSGSGKSTFLNWMVGDLHPPFSASGALLLNQHRIETLPVERRRTGILFQDALLFPHLNVEQNLMMALPAAAKGRLHRQSLVAKALESAGLENYQRRDPATLSGGERSRISLLRALLAGPQALLLDEPFSRLDLPLRQSFRQFVWQEAERLGLPVVLVTHDPQDIPAASQVIRL</sequence>
<dbReference type="EMBL" id="JAGRYU010000030">
    <property type="protein sequence ID" value="MBU4683351.1"/>
    <property type="molecule type" value="Genomic_DNA"/>
</dbReference>
<comment type="caution">
    <text evidence="5">The sequence shown here is derived from an EMBL/GenBank/DDBJ whole genome shotgun (WGS) entry which is preliminary data.</text>
</comment>
<reference evidence="5 6" key="1">
    <citation type="submission" date="2021-04" db="EMBL/GenBank/DDBJ databases">
        <authorList>
            <person name="Seiffert S.N."/>
        </authorList>
    </citation>
    <scope>NUCLEOTIDE SEQUENCE [LARGE SCALE GENOMIC DNA]</scope>
    <source>
        <strain evidence="5 6">1</strain>
    </source>
</reference>
<evidence type="ECO:0000256" key="1">
    <source>
        <dbReference type="ARBA" id="ARBA00022448"/>
    </source>
</evidence>
<dbReference type="Pfam" id="PF00005">
    <property type="entry name" value="ABC_tran"/>
    <property type="match status" value="1"/>
</dbReference>